<sequence length="258" mass="27827">MTTTRSASMSYTLDGPPEAPVLMFSNSLGTTMSLWESQARSLRSHYRILRYDTRGHGESPGVTAAGSLTLAQLGQDVVDLLDQLKLDKVNFCGISMGGIIGLWLGIYAADRVQRLVVANSAAKIGSEDGWRSRAEQIAENGMDGVADGAAGRWFTPEFITRTPILVDAMVSDLRHCSPRGYAACCMALADADLREEVVRIEAPTLIVAGRHDPVTTVSDARFLQERIADADYLELAASHLSNVEASDAFTAGLMKFLA</sequence>
<name>A0ABW8Z7E9_9BURK</name>
<keyword evidence="2" id="KW-0378">Hydrolase</keyword>
<dbReference type="Proteomes" id="UP001629214">
    <property type="component" value="Unassembled WGS sequence"/>
</dbReference>
<dbReference type="NCBIfam" id="TIGR02427">
    <property type="entry name" value="protocat_pcaD"/>
    <property type="match status" value="1"/>
</dbReference>
<dbReference type="PANTHER" id="PTHR43433:SF1">
    <property type="entry name" value="BLL5160 PROTEIN"/>
    <property type="match status" value="1"/>
</dbReference>
<dbReference type="InterPro" id="IPR022742">
    <property type="entry name" value="Hydrolase_4"/>
</dbReference>
<dbReference type="InterPro" id="IPR050471">
    <property type="entry name" value="AB_hydrolase"/>
</dbReference>
<gene>
    <name evidence="2" type="primary">pcaD</name>
    <name evidence="2" type="ORF">PQR63_07965</name>
</gene>
<dbReference type="Gene3D" id="3.40.50.1820">
    <property type="entry name" value="alpha/beta hydrolase"/>
    <property type="match status" value="1"/>
</dbReference>
<proteinExistence type="predicted"/>
<accession>A0ABW8Z7E9</accession>
<evidence type="ECO:0000313" key="3">
    <source>
        <dbReference type="Proteomes" id="UP001629214"/>
    </source>
</evidence>
<feature type="domain" description="Serine aminopeptidase S33" evidence="1">
    <location>
        <begin position="44"/>
        <end position="231"/>
    </location>
</feature>
<keyword evidence="3" id="KW-1185">Reference proteome</keyword>
<evidence type="ECO:0000313" key="2">
    <source>
        <dbReference type="EMBL" id="MFL9878311.1"/>
    </source>
</evidence>
<dbReference type="SUPFAM" id="SSF53474">
    <property type="entry name" value="alpha/beta-Hydrolases"/>
    <property type="match status" value="1"/>
</dbReference>
<dbReference type="InterPro" id="IPR029058">
    <property type="entry name" value="AB_hydrolase_fold"/>
</dbReference>
<dbReference type="InterPro" id="IPR026968">
    <property type="entry name" value="PcaD/CatD"/>
</dbReference>
<dbReference type="PRINTS" id="PR00111">
    <property type="entry name" value="ABHYDROLASE"/>
</dbReference>
<dbReference type="GO" id="GO:0047570">
    <property type="term" value="F:3-oxoadipate enol-lactonase activity"/>
    <property type="evidence" value="ECO:0007669"/>
    <property type="project" value="UniProtKB-EC"/>
</dbReference>
<dbReference type="Pfam" id="PF12146">
    <property type="entry name" value="Hydrolase_4"/>
    <property type="match status" value="1"/>
</dbReference>
<dbReference type="EC" id="3.1.1.24" evidence="2"/>
<protein>
    <submittedName>
        <fullName evidence="2">3-oxoadipate enol-lactonase</fullName>
        <ecNumber evidence="2">3.1.1.24</ecNumber>
    </submittedName>
</protein>
<comment type="caution">
    <text evidence="2">The sequence shown here is derived from an EMBL/GenBank/DDBJ whole genome shotgun (WGS) entry which is preliminary data.</text>
</comment>
<dbReference type="InterPro" id="IPR000073">
    <property type="entry name" value="AB_hydrolase_1"/>
</dbReference>
<organism evidence="2 3">
    <name type="scientific">Herbaspirillum rhizosphaerae</name>
    <dbReference type="NCBI Taxonomy" id="346179"/>
    <lineage>
        <taxon>Bacteria</taxon>
        <taxon>Pseudomonadati</taxon>
        <taxon>Pseudomonadota</taxon>
        <taxon>Betaproteobacteria</taxon>
        <taxon>Burkholderiales</taxon>
        <taxon>Oxalobacteraceae</taxon>
        <taxon>Herbaspirillum</taxon>
    </lineage>
</organism>
<evidence type="ECO:0000259" key="1">
    <source>
        <dbReference type="Pfam" id="PF12146"/>
    </source>
</evidence>
<reference evidence="2 3" key="1">
    <citation type="journal article" date="2024" name="Chem. Sci.">
        <title>Discovery of megapolipeptins by genome mining of a Burkholderiales bacteria collection.</title>
        <authorList>
            <person name="Paulo B.S."/>
            <person name="Recchia M.J.J."/>
            <person name="Lee S."/>
            <person name="Fergusson C.H."/>
            <person name="Romanowski S.B."/>
            <person name="Hernandez A."/>
            <person name="Krull N."/>
            <person name="Liu D.Y."/>
            <person name="Cavanagh H."/>
            <person name="Bos A."/>
            <person name="Gray C.A."/>
            <person name="Murphy B.T."/>
            <person name="Linington R.G."/>
            <person name="Eustaquio A.S."/>
        </authorList>
    </citation>
    <scope>NUCLEOTIDE SEQUENCE [LARGE SCALE GENOMIC DNA]</scope>
    <source>
        <strain evidence="2 3">RL21-008-BIB-B</strain>
    </source>
</reference>
<dbReference type="PANTHER" id="PTHR43433">
    <property type="entry name" value="HYDROLASE, ALPHA/BETA FOLD FAMILY PROTEIN"/>
    <property type="match status" value="1"/>
</dbReference>
<dbReference type="EMBL" id="JAQQFR010000004">
    <property type="protein sequence ID" value="MFL9878311.1"/>
    <property type="molecule type" value="Genomic_DNA"/>
</dbReference>
<dbReference type="RefSeq" id="WP_408167157.1">
    <property type="nucleotide sequence ID" value="NZ_JAQQFR010000004.1"/>
</dbReference>